<evidence type="ECO:0000313" key="3">
    <source>
        <dbReference type="Proteomes" id="UP000020467"/>
    </source>
</evidence>
<organism evidence="2 3">
    <name type="scientific">Colletotrichum fioriniae PJ7</name>
    <dbReference type="NCBI Taxonomy" id="1445577"/>
    <lineage>
        <taxon>Eukaryota</taxon>
        <taxon>Fungi</taxon>
        <taxon>Dikarya</taxon>
        <taxon>Ascomycota</taxon>
        <taxon>Pezizomycotina</taxon>
        <taxon>Sordariomycetes</taxon>
        <taxon>Hypocreomycetidae</taxon>
        <taxon>Glomerellales</taxon>
        <taxon>Glomerellaceae</taxon>
        <taxon>Colletotrichum</taxon>
        <taxon>Colletotrichum acutatum species complex</taxon>
    </lineage>
</organism>
<gene>
    <name evidence="2" type="ORF">CFIO01_10167</name>
</gene>
<dbReference type="EMBL" id="JARH01000231">
    <property type="protein sequence ID" value="EXF83492.1"/>
    <property type="molecule type" value="Genomic_DNA"/>
</dbReference>
<dbReference type="AlphaFoldDB" id="A0A010QTJ5"/>
<feature type="region of interest" description="Disordered" evidence="1">
    <location>
        <begin position="44"/>
        <end position="71"/>
    </location>
</feature>
<dbReference type="HOGENOM" id="CLU_2739852_0_0_1"/>
<accession>A0A010QTJ5</accession>
<sequence length="71" mass="7302">MPIDKSDPLGLDKIGQLEAVAIVANVGMLEVDGAEVDGAEVDGAESGWATARTPWTAEPAPMPRSGRSTPV</sequence>
<dbReference type="KEGG" id="cfj:CFIO01_10167"/>
<evidence type="ECO:0000256" key="1">
    <source>
        <dbReference type="SAM" id="MobiDB-lite"/>
    </source>
</evidence>
<reference evidence="2 3" key="1">
    <citation type="submission" date="2014-02" db="EMBL/GenBank/DDBJ databases">
        <title>The genome sequence of Colletotrichum fioriniae PJ7.</title>
        <authorList>
            <person name="Baroncelli R."/>
            <person name="Thon M.R."/>
        </authorList>
    </citation>
    <scope>NUCLEOTIDE SEQUENCE [LARGE SCALE GENOMIC DNA]</scope>
    <source>
        <strain evidence="2 3">PJ7</strain>
    </source>
</reference>
<dbReference type="Proteomes" id="UP000020467">
    <property type="component" value="Unassembled WGS sequence"/>
</dbReference>
<proteinExistence type="predicted"/>
<protein>
    <submittedName>
        <fullName evidence="2">Uncharacterized protein</fullName>
    </submittedName>
</protein>
<comment type="caution">
    <text evidence="2">The sequence shown here is derived from an EMBL/GenBank/DDBJ whole genome shotgun (WGS) entry which is preliminary data.</text>
</comment>
<evidence type="ECO:0000313" key="2">
    <source>
        <dbReference type="EMBL" id="EXF83492.1"/>
    </source>
</evidence>
<keyword evidence="3" id="KW-1185">Reference proteome</keyword>
<name>A0A010QTJ5_9PEZI</name>